<keyword evidence="1" id="KW-0812">Transmembrane</keyword>
<dbReference type="Proteomes" id="UP000679725">
    <property type="component" value="Unassembled WGS sequence"/>
</dbReference>
<dbReference type="EMBL" id="CAJRAU010000003">
    <property type="protein sequence ID" value="CAG5069445.1"/>
    <property type="molecule type" value="Genomic_DNA"/>
</dbReference>
<feature type="chain" id="PRO_5045310881" description="CcmD family protein" evidence="2">
    <location>
        <begin position="30"/>
        <end position="81"/>
    </location>
</feature>
<sequence length="81" mass="9137">MSNSRITMKRIFPLLLTLLLITDKLFAQASEQAVPMADKLREDGKIWVVVAVIAVVFAGIAVNMLRIDSKLRKIEKELNIK</sequence>
<gene>
    <name evidence="3" type="ORF">DYBT9623_02181</name>
</gene>
<feature type="signal peptide" evidence="2">
    <location>
        <begin position="1"/>
        <end position="29"/>
    </location>
</feature>
<proteinExistence type="predicted"/>
<evidence type="ECO:0000256" key="2">
    <source>
        <dbReference type="SAM" id="SignalP"/>
    </source>
</evidence>
<comment type="caution">
    <text evidence="3">The sequence shown here is derived from an EMBL/GenBank/DDBJ whole genome shotgun (WGS) entry which is preliminary data.</text>
</comment>
<name>A0ABM8UPM8_9BACT</name>
<dbReference type="Pfam" id="PF20077">
    <property type="entry name" value="CcmD_alt"/>
    <property type="match status" value="1"/>
</dbReference>
<evidence type="ECO:0000256" key="1">
    <source>
        <dbReference type="SAM" id="Phobius"/>
    </source>
</evidence>
<protein>
    <recommendedName>
        <fullName evidence="5">CcmD family protein</fullName>
    </recommendedName>
</protein>
<organism evidence="3 4">
    <name type="scientific">Dyadobacter linearis</name>
    <dbReference type="NCBI Taxonomy" id="2823330"/>
    <lineage>
        <taxon>Bacteria</taxon>
        <taxon>Pseudomonadati</taxon>
        <taxon>Bacteroidota</taxon>
        <taxon>Cytophagia</taxon>
        <taxon>Cytophagales</taxon>
        <taxon>Spirosomataceae</taxon>
        <taxon>Dyadobacter</taxon>
    </lineage>
</organism>
<evidence type="ECO:0000313" key="3">
    <source>
        <dbReference type="EMBL" id="CAG5069445.1"/>
    </source>
</evidence>
<feature type="transmembrane region" description="Helical" evidence="1">
    <location>
        <begin position="46"/>
        <end position="65"/>
    </location>
</feature>
<keyword evidence="2" id="KW-0732">Signal</keyword>
<keyword evidence="1" id="KW-0472">Membrane</keyword>
<keyword evidence="1" id="KW-1133">Transmembrane helix</keyword>
<evidence type="ECO:0000313" key="4">
    <source>
        <dbReference type="Proteomes" id="UP000679725"/>
    </source>
</evidence>
<evidence type="ECO:0008006" key="5">
    <source>
        <dbReference type="Google" id="ProtNLM"/>
    </source>
</evidence>
<keyword evidence="4" id="KW-1185">Reference proteome</keyword>
<reference evidence="3 4" key="1">
    <citation type="submission" date="2021-04" db="EMBL/GenBank/DDBJ databases">
        <authorList>
            <person name="Rodrigo-Torres L."/>
            <person name="Arahal R. D."/>
            <person name="Lucena T."/>
        </authorList>
    </citation>
    <scope>NUCLEOTIDE SEQUENCE [LARGE SCALE GENOMIC DNA]</scope>
    <source>
        <strain evidence="3 4">CECT 9623</strain>
    </source>
</reference>
<accession>A0ABM8UPM8</accession>